<dbReference type="PANTHER" id="PTHR42812">
    <property type="entry name" value="BETA-XYLOSIDASE"/>
    <property type="match status" value="1"/>
</dbReference>
<organism evidence="7 8">
    <name type="scientific">Streptomyces thermocoprophilus</name>
    <dbReference type="NCBI Taxonomy" id="78356"/>
    <lineage>
        <taxon>Bacteria</taxon>
        <taxon>Bacillati</taxon>
        <taxon>Actinomycetota</taxon>
        <taxon>Actinomycetes</taxon>
        <taxon>Kitasatosporales</taxon>
        <taxon>Streptomycetaceae</taxon>
        <taxon>Streptomyces</taxon>
    </lineage>
</organism>
<keyword evidence="2 4" id="KW-0378">Hydrolase</keyword>
<accession>A0ABV5VLF0</accession>
<dbReference type="EMBL" id="JBHMAR010000054">
    <property type="protein sequence ID" value="MFB9738652.1"/>
    <property type="molecule type" value="Genomic_DNA"/>
</dbReference>
<dbReference type="RefSeq" id="WP_385860002.1">
    <property type="nucleotide sequence ID" value="NZ_JBHMAR010000054.1"/>
</dbReference>
<dbReference type="InterPro" id="IPR008979">
    <property type="entry name" value="Galactose-bd-like_sf"/>
</dbReference>
<evidence type="ECO:0000256" key="2">
    <source>
        <dbReference type="ARBA" id="ARBA00022801"/>
    </source>
</evidence>
<dbReference type="PANTHER" id="PTHR42812:SF5">
    <property type="entry name" value="ENDO-ARABINASE"/>
    <property type="match status" value="1"/>
</dbReference>
<dbReference type="CDD" id="cd08999">
    <property type="entry name" value="GH43_ABN-like"/>
    <property type="match status" value="1"/>
</dbReference>
<evidence type="ECO:0000313" key="7">
    <source>
        <dbReference type="EMBL" id="MFB9738652.1"/>
    </source>
</evidence>
<sequence length="444" mass="47687">MSLHRLMVRAATGIGLFAVTAALCAVAPAAAPPRTPVLDAEFADPDIVRAGGVYHAYATNGAGKHLQHATSRDLTHWTLDDRDVLPRLGGWALEDMGKVWAPEVFARDGGFTMYYTARDAARDKQCVGVAVAASPDGPFRPVGDGPLVCPAEQGGAIDPAMYTEGGRRYLLWKSDGNCCGMDTWIHLQPVNADGTRTTGDAVRLIKQVEPEPGDGKLVEAPTLVRRQGRYVLFYSAGPYSNDAYRTGYATAEHLTGPYTHAAQPLMTTDSFSRTVLGPGGQDVVTGPDGRDRIVFHGWSGTRRVMYLAELGFTDGRPVVRGSKVRYEAESATVHDAVVREAPEASGRRVVGRIDHPDSWVEFTVLAASPGPHTLTVLFSNGSADGAGHALAVNGRDAGSVGYPYTGWGEWRTVETTVQLRAGRNTVRLTKGAHYTEIDAVDITW</sequence>
<evidence type="ECO:0000256" key="3">
    <source>
        <dbReference type="ARBA" id="ARBA00023295"/>
    </source>
</evidence>
<dbReference type="InterPro" id="IPR023296">
    <property type="entry name" value="Glyco_hydro_beta-prop_sf"/>
</dbReference>
<keyword evidence="8" id="KW-1185">Reference proteome</keyword>
<dbReference type="PROSITE" id="PS51175">
    <property type="entry name" value="CBM6"/>
    <property type="match status" value="1"/>
</dbReference>
<reference evidence="7 8" key="1">
    <citation type="submission" date="2024-09" db="EMBL/GenBank/DDBJ databases">
        <authorList>
            <person name="Sun Q."/>
            <person name="Mori K."/>
        </authorList>
    </citation>
    <scope>NUCLEOTIDE SEQUENCE [LARGE SCALE GENOMIC DNA]</scope>
    <source>
        <strain evidence="7 8">JCM 10918</strain>
    </source>
</reference>
<comment type="similarity">
    <text evidence="1 4">Belongs to the glycosyl hydrolase 43 family.</text>
</comment>
<evidence type="ECO:0000313" key="8">
    <source>
        <dbReference type="Proteomes" id="UP001589703"/>
    </source>
</evidence>
<name>A0ABV5VLF0_9ACTN</name>
<dbReference type="SUPFAM" id="SSF49785">
    <property type="entry name" value="Galactose-binding domain-like"/>
    <property type="match status" value="1"/>
</dbReference>
<keyword evidence="3 4" id="KW-0326">Glycosidase</keyword>
<protein>
    <submittedName>
        <fullName evidence="7">Family 43 glycosylhydrolase</fullName>
    </submittedName>
</protein>
<evidence type="ECO:0000259" key="6">
    <source>
        <dbReference type="PROSITE" id="PS51175"/>
    </source>
</evidence>
<keyword evidence="5" id="KW-0732">Signal</keyword>
<gene>
    <name evidence="7" type="ORF">ACFFRO_26600</name>
</gene>
<dbReference type="InterPro" id="IPR005084">
    <property type="entry name" value="CBM6"/>
</dbReference>
<dbReference type="Gene3D" id="2.115.10.20">
    <property type="entry name" value="Glycosyl hydrolase domain, family 43"/>
    <property type="match status" value="1"/>
</dbReference>
<dbReference type="SUPFAM" id="SSF75005">
    <property type="entry name" value="Arabinanase/levansucrase/invertase"/>
    <property type="match status" value="1"/>
</dbReference>
<evidence type="ECO:0000256" key="1">
    <source>
        <dbReference type="ARBA" id="ARBA00009865"/>
    </source>
</evidence>
<dbReference type="Proteomes" id="UP001589703">
    <property type="component" value="Unassembled WGS sequence"/>
</dbReference>
<feature type="domain" description="CBM6" evidence="6">
    <location>
        <begin position="324"/>
        <end position="444"/>
    </location>
</feature>
<evidence type="ECO:0000256" key="4">
    <source>
        <dbReference type="RuleBase" id="RU361187"/>
    </source>
</evidence>
<proteinExistence type="inferred from homology"/>
<feature type="chain" id="PRO_5046830218" evidence="5">
    <location>
        <begin position="32"/>
        <end position="444"/>
    </location>
</feature>
<dbReference type="InterPro" id="IPR006710">
    <property type="entry name" value="Glyco_hydro_43"/>
</dbReference>
<feature type="signal peptide" evidence="5">
    <location>
        <begin position="1"/>
        <end position="31"/>
    </location>
</feature>
<dbReference type="Pfam" id="PF04616">
    <property type="entry name" value="Glyco_hydro_43"/>
    <property type="match status" value="1"/>
</dbReference>
<dbReference type="InterPro" id="IPR051795">
    <property type="entry name" value="Glycosyl_Hydrlase_43"/>
</dbReference>
<comment type="caution">
    <text evidence="7">The sequence shown here is derived from an EMBL/GenBank/DDBJ whole genome shotgun (WGS) entry which is preliminary data.</text>
</comment>
<dbReference type="Gene3D" id="2.60.120.260">
    <property type="entry name" value="Galactose-binding domain-like"/>
    <property type="match status" value="1"/>
</dbReference>
<evidence type="ECO:0000256" key="5">
    <source>
        <dbReference type="SAM" id="SignalP"/>
    </source>
</evidence>